<gene>
    <name evidence="1" type="ORF">E2493_13760</name>
</gene>
<dbReference type="OrthoDB" id="9863644at2"/>
<evidence type="ECO:0000313" key="2">
    <source>
        <dbReference type="Proteomes" id="UP000298213"/>
    </source>
</evidence>
<accession>A0A4Y8ZSD8</accession>
<proteinExistence type="predicted"/>
<dbReference type="Proteomes" id="UP000298213">
    <property type="component" value="Unassembled WGS sequence"/>
</dbReference>
<organism evidence="1 2">
    <name type="scientific">Sphingomonas parva</name>
    <dbReference type="NCBI Taxonomy" id="2555898"/>
    <lineage>
        <taxon>Bacteria</taxon>
        <taxon>Pseudomonadati</taxon>
        <taxon>Pseudomonadota</taxon>
        <taxon>Alphaproteobacteria</taxon>
        <taxon>Sphingomonadales</taxon>
        <taxon>Sphingomonadaceae</taxon>
        <taxon>Sphingomonas</taxon>
    </lineage>
</organism>
<evidence type="ECO:0000313" key="1">
    <source>
        <dbReference type="EMBL" id="TFI57709.1"/>
    </source>
</evidence>
<reference evidence="1 2" key="1">
    <citation type="submission" date="2019-03" db="EMBL/GenBank/DDBJ databases">
        <title>Genome sequence of Sphingomonas sp. 17J27-24.</title>
        <authorList>
            <person name="Kim M."/>
            <person name="Maeng S."/>
            <person name="Sathiyaraj S."/>
        </authorList>
    </citation>
    <scope>NUCLEOTIDE SEQUENCE [LARGE SCALE GENOMIC DNA]</scope>
    <source>
        <strain evidence="1 2">17J27-24</strain>
    </source>
</reference>
<dbReference type="RefSeq" id="WP_135087745.1">
    <property type="nucleotide sequence ID" value="NZ_SPDV01000027.1"/>
</dbReference>
<protein>
    <submittedName>
        <fullName evidence="1">Uncharacterized protein</fullName>
    </submittedName>
</protein>
<dbReference type="AlphaFoldDB" id="A0A4Y8ZSD8"/>
<comment type="caution">
    <text evidence="1">The sequence shown here is derived from an EMBL/GenBank/DDBJ whole genome shotgun (WGS) entry which is preliminary data.</text>
</comment>
<dbReference type="EMBL" id="SPDV01000027">
    <property type="protein sequence ID" value="TFI57709.1"/>
    <property type="molecule type" value="Genomic_DNA"/>
</dbReference>
<name>A0A4Y8ZSD8_9SPHN</name>
<sequence>MTALLLALVAAATPVPGETCVYEAVPAGSRGAIADAVLAKRLRGSPVEAVLQKATDGCARQHGWTVQQALHANGHAMMRVGAERIAEQLGRPGWSGIAMTAVRLRPREQLETLVTVGKGKAEFELVLTHMIAADRGIAAFVDASDNATVERFILMIKLLAVGELERLRLAEAPAFLSAPGGLMPGTADAR</sequence>
<keyword evidence="2" id="KW-1185">Reference proteome</keyword>